<dbReference type="InterPro" id="IPR025110">
    <property type="entry name" value="AMP-bd_C"/>
</dbReference>
<evidence type="ECO:0000313" key="5">
    <source>
        <dbReference type="EMBL" id="AMO67906.1"/>
    </source>
</evidence>
<feature type="domain" description="AMP-dependent synthetase/ligase" evidence="3">
    <location>
        <begin position="15"/>
        <end position="374"/>
    </location>
</feature>
<dbReference type="InterPro" id="IPR050237">
    <property type="entry name" value="ATP-dep_AMP-bd_enzyme"/>
</dbReference>
<dbReference type="RefSeq" id="WP_062383363.1">
    <property type="nucleotide sequence ID" value="NZ_CP014544.1"/>
</dbReference>
<dbReference type="AlphaFoldDB" id="A0A127M3W0"/>
<dbReference type="SUPFAM" id="SSF56801">
    <property type="entry name" value="Acetyl-CoA synthetase-like"/>
    <property type="match status" value="1"/>
</dbReference>
<dbReference type="EMBL" id="CP014544">
    <property type="protein sequence ID" value="AMO67906.1"/>
    <property type="molecule type" value="Genomic_DNA"/>
</dbReference>
<gene>
    <name evidence="5" type="ORF">AZF00_06130</name>
</gene>
<dbReference type="STRING" id="1470434.AZF00_06130"/>
<dbReference type="InterPro" id="IPR042099">
    <property type="entry name" value="ANL_N_sf"/>
</dbReference>
<evidence type="ECO:0000256" key="1">
    <source>
        <dbReference type="ARBA" id="ARBA00006432"/>
    </source>
</evidence>
<evidence type="ECO:0000259" key="4">
    <source>
        <dbReference type="Pfam" id="PF13193"/>
    </source>
</evidence>
<protein>
    <recommendedName>
        <fullName evidence="7">Long-chain-fatty-acid--CoA ligase</fullName>
    </recommendedName>
</protein>
<comment type="similarity">
    <text evidence="1">Belongs to the ATP-dependent AMP-binding enzyme family.</text>
</comment>
<feature type="domain" description="AMP-binding enzyme C-terminal" evidence="4">
    <location>
        <begin position="424"/>
        <end position="499"/>
    </location>
</feature>
<organism evidence="5 6">
    <name type="scientific">Zhongshania aliphaticivorans</name>
    <dbReference type="NCBI Taxonomy" id="1470434"/>
    <lineage>
        <taxon>Bacteria</taxon>
        <taxon>Pseudomonadati</taxon>
        <taxon>Pseudomonadota</taxon>
        <taxon>Gammaproteobacteria</taxon>
        <taxon>Cellvibrionales</taxon>
        <taxon>Spongiibacteraceae</taxon>
        <taxon>Zhongshania</taxon>
    </lineage>
</organism>
<dbReference type="NCBIfam" id="NF004837">
    <property type="entry name" value="PRK06187.1"/>
    <property type="match status" value="1"/>
</dbReference>
<keyword evidence="2" id="KW-0436">Ligase</keyword>
<dbReference type="PANTHER" id="PTHR43767:SF1">
    <property type="entry name" value="NONRIBOSOMAL PEPTIDE SYNTHASE PES1 (EUROFUNG)-RELATED"/>
    <property type="match status" value="1"/>
</dbReference>
<accession>A0A127M3W0</accession>
<dbReference type="InterPro" id="IPR000873">
    <property type="entry name" value="AMP-dep_synth/lig_dom"/>
</dbReference>
<dbReference type="FunFam" id="3.30.300.30:FF:000008">
    <property type="entry name" value="2,3-dihydroxybenzoate-AMP ligase"/>
    <property type="match status" value="1"/>
</dbReference>
<evidence type="ECO:0000313" key="6">
    <source>
        <dbReference type="Proteomes" id="UP000074119"/>
    </source>
</evidence>
<proteinExistence type="inferred from homology"/>
<evidence type="ECO:0000256" key="2">
    <source>
        <dbReference type="ARBA" id="ARBA00022598"/>
    </source>
</evidence>
<name>A0A127M3W0_9GAMM</name>
<dbReference type="InterPro" id="IPR045851">
    <property type="entry name" value="AMP-bd_C_sf"/>
</dbReference>
<dbReference type="Proteomes" id="UP000074119">
    <property type="component" value="Chromosome"/>
</dbReference>
<dbReference type="KEGG" id="zal:AZF00_06130"/>
<dbReference type="CDD" id="cd17631">
    <property type="entry name" value="FACL_FadD13-like"/>
    <property type="match status" value="1"/>
</dbReference>
<dbReference type="Gene3D" id="3.30.300.30">
    <property type="match status" value="1"/>
</dbReference>
<evidence type="ECO:0008006" key="7">
    <source>
        <dbReference type="Google" id="ProtNLM"/>
    </source>
</evidence>
<dbReference type="PANTHER" id="PTHR43767">
    <property type="entry name" value="LONG-CHAIN-FATTY-ACID--COA LIGASE"/>
    <property type="match status" value="1"/>
</dbReference>
<sequence length="516" mass="55752">MKIFNNINDHTAYHAQRRSDVMMASDNIKSFSYAQAWAHINAIAAHLQLEGIGKGDRVAILAKNSVDNLCIFLGCARIGAVAVGLNYRLTAAELDFIAGDAAVKFLFMDQEFNSLRGDYLNSVPCVCIDSDESARSLPAWLASPASLVDVDITGDDILFQMYTSGTTGLPKGVLISHANVLANSYQAPMSTGIGFREGERGLVIAPTFHAVGLVGALLGVIYGGSMIIHRDYDPVGMIETLAKEHINTVAVIPVMLQFSLAMVPNIKDYDFSELHTINYGASPISETLLKECIDAFACDFVQGYGQTEATMALTFLTAADHRKALAGRPELLRSCGRAVFGTEIKIVGKDGSELPLGEIGEIVANGPQIMQGYWNNPEATAKAVVDGWLHTGDAGRVDEEGYVYIQDRVKDMIISGGENIYPAEIENILVSHPHIQDASVIGVPDAKWGEAPLAVLVSGGQPELTAEELSEFCRGKLAAYKIPRKLEYIAALPRNPTGKVLKKDIRSMMAEKYPAV</sequence>
<evidence type="ECO:0000259" key="3">
    <source>
        <dbReference type="Pfam" id="PF00501"/>
    </source>
</evidence>
<dbReference type="Pfam" id="PF00501">
    <property type="entry name" value="AMP-binding"/>
    <property type="match status" value="1"/>
</dbReference>
<reference evidence="5 6" key="1">
    <citation type="submission" date="2015-12" db="EMBL/GenBank/DDBJ databases">
        <authorList>
            <person name="Shamseldin A."/>
            <person name="Moawad H."/>
            <person name="Abd El-Rahim W.M."/>
            <person name="Sadowsky M.J."/>
        </authorList>
    </citation>
    <scope>NUCLEOTIDE SEQUENCE [LARGE SCALE GENOMIC DNA]</scope>
    <source>
        <strain evidence="5 6">SM2</strain>
    </source>
</reference>
<dbReference type="GO" id="GO:0016878">
    <property type="term" value="F:acid-thiol ligase activity"/>
    <property type="evidence" value="ECO:0007669"/>
    <property type="project" value="UniProtKB-ARBA"/>
</dbReference>
<dbReference type="Pfam" id="PF13193">
    <property type="entry name" value="AMP-binding_C"/>
    <property type="match status" value="1"/>
</dbReference>
<dbReference type="Gene3D" id="3.40.50.12780">
    <property type="entry name" value="N-terminal domain of ligase-like"/>
    <property type="match status" value="1"/>
</dbReference>